<dbReference type="GO" id="GO:0030151">
    <property type="term" value="F:molybdenum ion binding"/>
    <property type="evidence" value="ECO:0007669"/>
    <property type="project" value="InterPro"/>
</dbReference>
<evidence type="ECO:0000256" key="4">
    <source>
        <dbReference type="ARBA" id="ARBA00023002"/>
    </source>
</evidence>
<comment type="cofactor">
    <cofactor evidence="1">
        <name>Mo-molybdopterin</name>
        <dbReference type="ChEBI" id="CHEBI:71302"/>
    </cofactor>
</comment>
<evidence type="ECO:0000256" key="3">
    <source>
        <dbReference type="ARBA" id="ARBA00022723"/>
    </source>
</evidence>
<dbReference type="Gene3D" id="3.90.420.10">
    <property type="entry name" value="Oxidoreductase, molybdopterin-binding domain"/>
    <property type="match status" value="1"/>
</dbReference>
<comment type="caution">
    <text evidence="8">The sequence shown here is derived from an EMBL/GenBank/DDBJ whole genome shotgun (WGS) entry which is preliminary data.</text>
</comment>
<name>A0A4R1HUS3_PSEEN</name>
<dbReference type="InterPro" id="IPR000572">
    <property type="entry name" value="OxRdtase_Mopterin-bd_dom"/>
</dbReference>
<keyword evidence="9" id="KW-1185">Reference proteome</keyword>
<evidence type="ECO:0000256" key="1">
    <source>
        <dbReference type="ARBA" id="ARBA00001924"/>
    </source>
</evidence>
<gene>
    <name evidence="8" type="ORF">EV378_0959</name>
</gene>
<dbReference type="Gene3D" id="2.60.40.650">
    <property type="match status" value="1"/>
</dbReference>
<dbReference type="Pfam" id="PF00174">
    <property type="entry name" value="Oxidored_molyb"/>
    <property type="match status" value="1"/>
</dbReference>
<feature type="domain" description="Oxidoreductase molybdopterin-binding" evidence="6">
    <location>
        <begin position="252"/>
        <end position="406"/>
    </location>
</feature>
<evidence type="ECO:0000313" key="8">
    <source>
        <dbReference type="EMBL" id="TCK25161.1"/>
    </source>
</evidence>
<evidence type="ECO:0000259" key="6">
    <source>
        <dbReference type="Pfam" id="PF00174"/>
    </source>
</evidence>
<dbReference type="PRINTS" id="PR00407">
    <property type="entry name" value="EUMOPTERIN"/>
</dbReference>
<dbReference type="SUPFAM" id="SSF56524">
    <property type="entry name" value="Oxidoreductase molybdopterin-binding domain"/>
    <property type="match status" value="1"/>
</dbReference>
<dbReference type="EMBL" id="SMFZ01000001">
    <property type="protein sequence ID" value="TCK25161.1"/>
    <property type="molecule type" value="Genomic_DNA"/>
</dbReference>
<protein>
    <submittedName>
        <fullName evidence="8">DMSO/TMAO reductase YedYZ molybdopterin-dependent catalytic subunit</fullName>
    </submittedName>
</protein>
<keyword evidence="4" id="KW-0560">Oxidoreductase</keyword>
<evidence type="ECO:0000259" key="7">
    <source>
        <dbReference type="Pfam" id="PF03404"/>
    </source>
</evidence>
<feature type="transmembrane region" description="Helical" evidence="5">
    <location>
        <begin position="21"/>
        <end position="45"/>
    </location>
</feature>
<organism evidence="8 9">
    <name type="scientific">Pseudonocardia endophytica</name>
    <dbReference type="NCBI Taxonomy" id="401976"/>
    <lineage>
        <taxon>Bacteria</taxon>
        <taxon>Bacillati</taxon>
        <taxon>Actinomycetota</taxon>
        <taxon>Actinomycetes</taxon>
        <taxon>Pseudonocardiales</taxon>
        <taxon>Pseudonocardiaceae</taxon>
        <taxon>Pseudonocardia</taxon>
    </lineage>
</organism>
<dbReference type="InterPro" id="IPR036374">
    <property type="entry name" value="OxRdtase_Mopterin-bd_sf"/>
</dbReference>
<dbReference type="GO" id="GO:0020037">
    <property type="term" value="F:heme binding"/>
    <property type="evidence" value="ECO:0007669"/>
    <property type="project" value="TreeGrafter"/>
</dbReference>
<dbReference type="PANTHER" id="PTHR19372">
    <property type="entry name" value="SULFITE REDUCTASE"/>
    <property type="match status" value="1"/>
</dbReference>
<dbReference type="GO" id="GO:0043546">
    <property type="term" value="F:molybdopterin cofactor binding"/>
    <property type="evidence" value="ECO:0007669"/>
    <property type="project" value="TreeGrafter"/>
</dbReference>
<keyword evidence="2" id="KW-0500">Molybdenum</keyword>
<dbReference type="PANTHER" id="PTHR19372:SF7">
    <property type="entry name" value="SULFITE OXIDASE, MITOCHONDRIAL"/>
    <property type="match status" value="1"/>
</dbReference>
<feature type="transmembrane region" description="Helical" evidence="5">
    <location>
        <begin position="180"/>
        <end position="201"/>
    </location>
</feature>
<evidence type="ECO:0000256" key="5">
    <source>
        <dbReference type="SAM" id="Phobius"/>
    </source>
</evidence>
<dbReference type="SUPFAM" id="SSF81296">
    <property type="entry name" value="E set domains"/>
    <property type="match status" value="1"/>
</dbReference>
<keyword evidence="5" id="KW-0812">Transmembrane</keyword>
<dbReference type="RefSeq" id="WP_132421487.1">
    <property type="nucleotide sequence ID" value="NZ_SMFZ01000001.1"/>
</dbReference>
<keyword evidence="3" id="KW-0479">Metal-binding</keyword>
<dbReference type="GO" id="GO:0008482">
    <property type="term" value="F:sulfite oxidase activity"/>
    <property type="evidence" value="ECO:0007669"/>
    <property type="project" value="TreeGrafter"/>
</dbReference>
<dbReference type="GO" id="GO:0006790">
    <property type="term" value="P:sulfur compound metabolic process"/>
    <property type="evidence" value="ECO:0007669"/>
    <property type="project" value="TreeGrafter"/>
</dbReference>
<reference evidence="8 9" key="1">
    <citation type="submission" date="2019-03" db="EMBL/GenBank/DDBJ databases">
        <title>Sequencing the genomes of 1000 actinobacteria strains.</title>
        <authorList>
            <person name="Klenk H.-P."/>
        </authorList>
    </citation>
    <scope>NUCLEOTIDE SEQUENCE [LARGE SCALE GENOMIC DNA]</scope>
    <source>
        <strain evidence="8 9">DSM 44969</strain>
    </source>
</reference>
<dbReference type="AlphaFoldDB" id="A0A4R1HUS3"/>
<sequence>MTTTAPTPPRSETGDPVIARPWAAGAGLLGVASALAAGDLVAGLLDPPSSPFLAVGNQFIRMTPEWLKQFAIATFGTYDKVALLGGMAVVIALAGVVAGLASRRTPTPGQGVIIAMGVLAAVAATLAPTFGVLDLVPAVAAPAVGYGVFTVLHRALLAWAAAPGQHAAPEGTGLARRRALTLAGVALAGTALAGALGRLLAGSGTDAVPDTVVPPAAAPPPPRIPAGADFAASGTPSFLTPNDSFYRIDTALQVPRVGAASWSVRIHGMVEREVTLTFDQLRSRRLIEKPITMTCVSNPVGGDLASTALFLGVPLVDLLMEAGVQPGAEQVFSTSVDGFTTGTPVTALTDTGRDAMLAIGMNGKALPVEHGFPVRMVVPGLYGYVSGCKWITDMEVTTWDANPSFWELRGWSREAPIKTQSRIDVPRSEATVPAGRVVVAGTAWAQHTGITRVEVRADGGRWQSAELATEVGIDTWRMWQAPVDLAPGRHQLQVRATDRSGYLQTAQLQDVIPDGATGWHTISVTAA</sequence>
<dbReference type="InterPro" id="IPR008335">
    <property type="entry name" value="Mopterin_OxRdtase_euk"/>
</dbReference>
<evidence type="ECO:0000313" key="9">
    <source>
        <dbReference type="Proteomes" id="UP000295560"/>
    </source>
</evidence>
<evidence type="ECO:0000256" key="2">
    <source>
        <dbReference type="ARBA" id="ARBA00022505"/>
    </source>
</evidence>
<accession>A0A4R1HUS3</accession>
<keyword evidence="5" id="KW-0472">Membrane</keyword>
<dbReference type="OrthoDB" id="9795587at2"/>
<feature type="transmembrane region" description="Helical" evidence="5">
    <location>
        <begin position="81"/>
        <end position="100"/>
    </location>
</feature>
<dbReference type="InterPro" id="IPR014756">
    <property type="entry name" value="Ig_E-set"/>
</dbReference>
<keyword evidence="5" id="KW-1133">Transmembrane helix</keyword>
<proteinExistence type="predicted"/>
<feature type="domain" description="Moybdenum cofactor oxidoreductase dimerisation" evidence="7">
    <location>
        <begin position="418"/>
        <end position="524"/>
    </location>
</feature>
<dbReference type="InterPro" id="IPR005066">
    <property type="entry name" value="MoCF_OxRdtse_dimer"/>
</dbReference>
<dbReference type="Proteomes" id="UP000295560">
    <property type="component" value="Unassembled WGS sequence"/>
</dbReference>
<feature type="transmembrane region" description="Helical" evidence="5">
    <location>
        <begin position="139"/>
        <end position="159"/>
    </location>
</feature>
<dbReference type="Pfam" id="PF03404">
    <property type="entry name" value="Mo-co_dimer"/>
    <property type="match status" value="1"/>
</dbReference>
<feature type="transmembrane region" description="Helical" evidence="5">
    <location>
        <begin position="112"/>
        <end position="133"/>
    </location>
</feature>